<dbReference type="InterPro" id="IPR018712">
    <property type="entry name" value="Tle1-like_cat"/>
</dbReference>
<dbReference type="Pfam" id="PF09994">
    <property type="entry name" value="T6SS_Tle1-like_cat"/>
    <property type="match status" value="1"/>
</dbReference>
<name>A0A1B2JA02_PICPA</name>
<gene>
    <name evidence="2" type="ORF">ATY40_BA7502704</name>
</gene>
<protein>
    <submittedName>
        <fullName evidence="2">BA75_02704T0</fullName>
    </submittedName>
</protein>
<accession>A0A1B2JA02</accession>
<sequence>MPKTIILCIDGTKNQFQTQPFTNVMKFYRMLYKEDPSTQLCYYQPGIGSVEAEFMDLQGYVRKIPVTINAEIDSMVAHRMDQHIVAAYKFLVQYYSQGDKIFLFGFR</sequence>
<dbReference type="Proteomes" id="UP000094565">
    <property type="component" value="Chromosome 2"/>
</dbReference>
<evidence type="ECO:0000313" key="3">
    <source>
        <dbReference type="Proteomes" id="UP000094565"/>
    </source>
</evidence>
<dbReference type="AlphaFoldDB" id="A0A1B2JA02"/>
<dbReference type="PANTHER" id="PTHR33840:SF2">
    <property type="entry name" value="TLE1 PHOSPHOLIPASE DOMAIN-CONTAINING PROTEIN"/>
    <property type="match status" value="1"/>
</dbReference>
<dbReference type="EMBL" id="CP014585">
    <property type="protein sequence ID" value="ANZ74874.1"/>
    <property type="molecule type" value="Genomic_DNA"/>
</dbReference>
<feature type="domain" description="T6SS Phospholipase effector Tle1-like catalytic" evidence="1">
    <location>
        <begin position="3"/>
        <end position="106"/>
    </location>
</feature>
<organism evidence="2 3">
    <name type="scientific">Komagataella pastoris</name>
    <name type="common">Yeast</name>
    <name type="synonym">Pichia pastoris</name>
    <dbReference type="NCBI Taxonomy" id="4922"/>
    <lineage>
        <taxon>Eukaryota</taxon>
        <taxon>Fungi</taxon>
        <taxon>Dikarya</taxon>
        <taxon>Ascomycota</taxon>
        <taxon>Saccharomycotina</taxon>
        <taxon>Pichiomycetes</taxon>
        <taxon>Pichiales</taxon>
        <taxon>Pichiaceae</taxon>
        <taxon>Komagataella</taxon>
    </lineage>
</organism>
<dbReference type="OrthoDB" id="3162439at2759"/>
<evidence type="ECO:0000259" key="1">
    <source>
        <dbReference type="Pfam" id="PF09994"/>
    </source>
</evidence>
<reference evidence="2 3" key="1">
    <citation type="submission" date="2016-02" db="EMBL/GenBank/DDBJ databases">
        <title>Comparative genomic and transcriptomic foundation for Pichia pastoris.</title>
        <authorList>
            <person name="Love K.R."/>
            <person name="Shah K.A."/>
            <person name="Whittaker C.A."/>
            <person name="Wu J."/>
            <person name="Bartlett M.C."/>
            <person name="Ma D."/>
            <person name="Leeson R.L."/>
            <person name="Priest M."/>
            <person name="Young S.K."/>
            <person name="Love J.C."/>
        </authorList>
    </citation>
    <scope>NUCLEOTIDE SEQUENCE [LARGE SCALE GENOMIC DNA]</scope>
    <source>
        <strain evidence="2 3">ATCC 28485</strain>
    </source>
</reference>
<keyword evidence="3" id="KW-1185">Reference proteome</keyword>
<dbReference type="PANTHER" id="PTHR33840">
    <property type="match status" value="1"/>
</dbReference>
<proteinExistence type="predicted"/>
<evidence type="ECO:0000313" key="2">
    <source>
        <dbReference type="EMBL" id="ANZ74874.1"/>
    </source>
</evidence>